<proteinExistence type="predicted"/>
<name>A0AAZ3P553_ONCTS</name>
<dbReference type="Ensembl" id="ENSOTST00005169511.1">
    <property type="protein sequence ID" value="ENSOTSP00005111670.1"/>
    <property type="gene ID" value="ENSOTSG00005074887.1"/>
</dbReference>
<keyword evidence="2" id="KW-1185">Reference proteome</keyword>
<evidence type="ECO:0000313" key="1">
    <source>
        <dbReference type="Ensembl" id="ENSOTSP00005111670.1"/>
    </source>
</evidence>
<sequence length="81" mass="9655">LEKNPEAQFWTTYQERRYAFQDQSMAALLHKWNLKCLNIPLEKFHANKDQLLQQELLPARHSQSQIVKTQYKINGSKLNEL</sequence>
<protein>
    <submittedName>
        <fullName evidence="1">Uncharacterized protein</fullName>
    </submittedName>
</protein>
<accession>A0AAZ3P553</accession>
<organism evidence="1 2">
    <name type="scientific">Oncorhynchus tshawytscha</name>
    <name type="common">Chinook salmon</name>
    <name type="synonym">Salmo tshawytscha</name>
    <dbReference type="NCBI Taxonomy" id="74940"/>
    <lineage>
        <taxon>Eukaryota</taxon>
        <taxon>Metazoa</taxon>
        <taxon>Chordata</taxon>
        <taxon>Craniata</taxon>
        <taxon>Vertebrata</taxon>
        <taxon>Euteleostomi</taxon>
        <taxon>Actinopterygii</taxon>
        <taxon>Neopterygii</taxon>
        <taxon>Teleostei</taxon>
        <taxon>Protacanthopterygii</taxon>
        <taxon>Salmoniformes</taxon>
        <taxon>Salmonidae</taxon>
        <taxon>Salmoninae</taxon>
        <taxon>Oncorhynchus</taxon>
    </lineage>
</organism>
<dbReference type="AlphaFoldDB" id="A0AAZ3P553"/>
<reference evidence="1" key="3">
    <citation type="submission" date="2025-09" db="UniProtKB">
        <authorList>
            <consortium name="Ensembl"/>
        </authorList>
    </citation>
    <scope>IDENTIFICATION</scope>
</reference>
<evidence type="ECO:0000313" key="2">
    <source>
        <dbReference type="Proteomes" id="UP000694402"/>
    </source>
</evidence>
<dbReference type="GeneTree" id="ENSGT00940000178143"/>
<reference evidence="2" key="1">
    <citation type="journal article" date="2018" name="PLoS ONE">
        <title>Chinook salmon (Oncorhynchus tshawytscha) genome and transcriptome.</title>
        <authorList>
            <person name="Christensen K.A."/>
            <person name="Leong J.S."/>
            <person name="Sakhrani D."/>
            <person name="Biagi C.A."/>
            <person name="Minkley D.R."/>
            <person name="Withler R.E."/>
            <person name="Rondeau E.B."/>
            <person name="Koop B.F."/>
            <person name="Devlin R.H."/>
        </authorList>
    </citation>
    <scope>NUCLEOTIDE SEQUENCE [LARGE SCALE GENOMIC DNA]</scope>
</reference>
<reference evidence="1" key="2">
    <citation type="submission" date="2025-08" db="UniProtKB">
        <authorList>
            <consortium name="Ensembl"/>
        </authorList>
    </citation>
    <scope>IDENTIFICATION</scope>
</reference>
<dbReference type="Proteomes" id="UP000694402">
    <property type="component" value="Unassembled WGS sequence"/>
</dbReference>